<reference evidence="1" key="1">
    <citation type="journal article" date="2020" name="Microb. Genom.">
        <title>Genetic diversity of clinical and environmental Mucorales isolates obtained from an investigation of mucormycosis cases among solid organ transplant recipients.</title>
        <authorList>
            <person name="Nguyen M.H."/>
            <person name="Kaul D."/>
            <person name="Muto C."/>
            <person name="Cheng S.J."/>
            <person name="Richter R.A."/>
            <person name="Bruno V.M."/>
            <person name="Liu G."/>
            <person name="Beyhan S."/>
            <person name="Sundermann A.J."/>
            <person name="Mounaud S."/>
            <person name="Pasculle A.W."/>
            <person name="Nierman W.C."/>
            <person name="Driscoll E."/>
            <person name="Cumbie R."/>
            <person name="Clancy C.J."/>
            <person name="Dupont C.L."/>
        </authorList>
    </citation>
    <scope>NUCLEOTIDE SEQUENCE</scope>
    <source>
        <strain evidence="1">GL11</strain>
    </source>
</reference>
<evidence type="ECO:0000313" key="1">
    <source>
        <dbReference type="EMBL" id="KAG1302427.1"/>
    </source>
</evidence>
<comment type="caution">
    <text evidence="1">The sequence shown here is derived from an EMBL/GenBank/DDBJ whole genome shotgun (WGS) entry which is preliminary data.</text>
</comment>
<proteinExistence type="predicted"/>
<organism evidence="1 2">
    <name type="scientific">Rhizopus oryzae</name>
    <name type="common">Mucormycosis agent</name>
    <name type="synonym">Rhizopus arrhizus var. delemar</name>
    <dbReference type="NCBI Taxonomy" id="64495"/>
    <lineage>
        <taxon>Eukaryota</taxon>
        <taxon>Fungi</taxon>
        <taxon>Fungi incertae sedis</taxon>
        <taxon>Mucoromycota</taxon>
        <taxon>Mucoromycotina</taxon>
        <taxon>Mucoromycetes</taxon>
        <taxon>Mucorales</taxon>
        <taxon>Mucorineae</taxon>
        <taxon>Rhizopodaceae</taxon>
        <taxon>Rhizopus</taxon>
    </lineage>
</organism>
<accession>A0A9P7BMX0</accession>
<protein>
    <submittedName>
        <fullName evidence="1">Uncharacterized protein</fullName>
    </submittedName>
</protein>
<evidence type="ECO:0000313" key="2">
    <source>
        <dbReference type="Proteomes" id="UP000716291"/>
    </source>
</evidence>
<dbReference type="AlphaFoldDB" id="A0A9P7BMX0"/>
<dbReference type="Proteomes" id="UP000716291">
    <property type="component" value="Unassembled WGS sequence"/>
</dbReference>
<sequence length="89" mass="10260">MDIDEEYDTFNIESLMTLSRHKSSSPYNLDPSNENLGIVMHDLEEKILVAGRRAGIVERTAQTWAKRLDIDPNWDIFGKKTNKINRPKA</sequence>
<name>A0A9P7BMX0_RHIOR</name>
<dbReference type="EMBL" id="JAANQT010002442">
    <property type="protein sequence ID" value="KAG1302427.1"/>
    <property type="molecule type" value="Genomic_DNA"/>
</dbReference>
<gene>
    <name evidence="1" type="ORF">G6F64_010934</name>
</gene>
<keyword evidence="2" id="KW-1185">Reference proteome</keyword>